<accession>A0A2G9U314</accession>
<evidence type="ECO:0000313" key="1">
    <source>
        <dbReference type="EMBL" id="PIO64092.1"/>
    </source>
</evidence>
<evidence type="ECO:0000313" key="2">
    <source>
        <dbReference type="Proteomes" id="UP000230423"/>
    </source>
</evidence>
<organism evidence="1 2">
    <name type="scientific">Teladorsagia circumcincta</name>
    <name type="common">Brown stomach worm</name>
    <name type="synonym">Ostertagia circumcincta</name>
    <dbReference type="NCBI Taxonomy" id="45464"/>
    <lineage>
        <taxon>Eukaryota</taxon>
        <taxon>Metazoa</taxon>
        <taxon>Ecdysozoa</taxon>
        <taxon>Nematoda</taxon>
        <taxon>Chromadorea</taxon>
        <taxon>Rhabditida</taxon>
        <taxon>Rhabditina</taxon>
        <taxon>Rhabditomorpha</taxon>
        <taxon>Strongyloidea</taxon>
        <taxon>Trichostrongylidae</taxon>
        <taxon>Teladorsagia</taxon>
    </lineage>
</organism>
<proteinExistence type="predicted"/>
<gene>
    <name evidence="1" type="ORF">TELCIR_14292</name>
</gene>
<reference evidence="1 2" key="1">
    <citation type="submission" date="2015-09" db="EMBL/GenBank/DDBJ databases">
        <title>Draft genome of the parasitic nematode Teladorsagia circumcincta isolate WARC Sus (inbred).</title>
        <authorList>
            <person name="Mitreva M."/>
        </authorList>
    </citation>
    <scope>NUCLEOTIDE SEQUENCE [LARGE SCALE GENOMIC DNA]</scope>
    <source>
        <strain evidence="1 2">S</strain>
    </source>
</reference>
<sequence>MHFWMNAHLPCRSTLREYDGEGGYRLSSLNDSAIGERLSLADEKRQIEQKLYDVPQMKERLAELCQILGEDAEAIAQDTDGSVDS</sequence>
<protein>
    <submittedName>
        <fullName evidence="1">Uncharacterized protein</fullName>
    </submittedName>
</protein>
<dbReference type="Proteomes" id="UP000230423">
    <property type="component" value="Unassembled WGS sequence"/>
</dbReference>
<keyword evidence="2" id="KW-1185">Reference proteome</keyword>
<dbReference type="OrthoDB" id="422637at2759"/>
<dbReference type="AlphaFoldDB" id="A0A2G9U314"/>
<dbReference type="EMBL" id="KZ350235">
    <property type="protein sequence ID" value="PIO64092.1"/>
    <property type="molecule type" value="Genomic_DNA"/>
</dbReference>
<name>A0A2G9U314_TELCI</name>